<accession>A7RP82</accession>
<dbReference type="HOGENOM" id="CLU_386005_0_0_1"/>
<dbReference type="EMBL" id="DS469525">
    <property type="protein sequence ID" value="EDO46641.1"/>
    <property type="molecule type" value="Genomic_DNA"/>
</dbReference>
<evidence type="ECO:0000313" key="2">
    <source>
        <dbReference type="EMBL" id="EDO46641.1"/>
    </source>
</evidence>
<keyword evidence="3" id="KW-1185">Reference proteome</keyword>
<sequence>MMVQGYLTNFPQDSPLKVQLEVGMVSFALHFNESAELEEIDHQKIQRALKAKDVAGSSLPSLYGIQKERKAQNAILPITEFEGSHGQGEETKEEVPVAVQDDSADVLQAEKSSQCRELVIHQARSWELLLPSYKQVYSALHPRNLLKIFIKPHADANCSLSRGCSEASTRCLRVSFSNRRAGRYPVPDVSGYLRSTNMLRYQLRHEDAYPVEGQSPPDHLYGLETGILSYPIACDVDCSCVYQGGRLASITEVHQIQEETGACPSIAPTDRQESDALVTTEVNVQLSSPVKNKGIASSTGLKQLPLFDLRASWDTQSLQRLAACASRQGRQVTLHPSLAESLTTLMRPLSSELYQMEPLSSSAKRPVLVTFDGRYATIRRRVKVHLMDYCATEPDHMSALLSSVSQVSHDVHEWMTAEISEHLKANTISVTTLQPGLERLDMSLVDTTARPLSVSVFDCVKEETQDEETKQDQACIMAIEEMFPPVRQVVVQFPSGFTKPYRSGIRVAFSGEQLAPTSVNVEQTHIIQGAADGAKLEINDESKIIADKTVVGDNKKAKRKNQRPKASQRRSRKDIKKCPTKEDEPELSVRGTEPILHNVKTEAKVEQEVVPPKHYPVTESSDARPDKIGHQAKEMTPHKTPSDSELTASIADAQEGKVKGSNKLNVRTKQSKSKKTTSKMNAKAEQLSLQGVKINRESKKQKRKESLSVKRPVTPK</sequence>
<dbReference type="PANTHER" id="PTHR31765">
    <property type="entry name" value="PROTEIN CBG12783"/>
    <property type="match status" value="1"/>
</dbReference>
<dbReference type="PhylomeDB" id="A7RP82"/>
<dbReference type="eggNOG" id="ENOG502RZXU">
    <property type="taxonomic scope" value="Eukaryota"/>
</dbReference>
<feature type="region of interest" description="Disordered" evidence="1">
    <location>
        <begin position="552"/>
        <end position="716"/>
    </location>
</feature>
<proteinExistence type="predicted"/>
<protein>
    <submittedName>
        <fullName evidence="2">Uncharacterized protein</fullName>
    </submittedName>
</protein>
<dbReference type="AlphaFoldDB" id="A7RP82"/>
<evidence type="ECO:0000256" key="1">
    <source>
        <dbReference type="SAM" id="MobiDB-lite"/>
    </source>
</evidence>
<evidence type="ECO:0000313" key="3">
    <source>
        <dbReference type="Proteomes" id="UP000001593"/>
    </source>
</evidence>
<feature type="compositionally biased region" description="Basic and acidic residues" evidence="1">
    <location>
        <begin position="694"/>
        <end position="708"/>
    </location>
</feature>
<dbReference type="Proteomes" id="UP000001593">
    <property type="component" value="Unassembled WGS sequence"/>
</dbReference>
<dbReference type="InParanoid" id="A7RP82"/>
<feature type="compositionally biased region" description="Basic and acidic residues" evidence="1">
    <location>
        <begin position="621"/>
        <end position="642"/>
    </location>
</feature>
<reference evidence="2 3" key="1">
    <citation type="journal article" date="2007" name="Science">
        <title>Sea anemone genome reveals ancestral eumetazoan gene repertoire and genomic organization.</title>
        <authorList>
            <person name="Putnam N.H."/>
            <person name="Srivastava M."/>
            <person name="Hellsten U."/>
            <person name="Dirks B."/>
            <person name="Chapman J."/>
            <person name="Salamov A."/>
            <person name="Terry A."/>
            <person name="Shapiro H."/>
            <person name="Lindquist E."/>
            <person name="Kapitonov V.V."/>
            <person name="Jurka J."/>
            <person name="Genikhovich G."/>
            <person name="Grigoriev I.V."/>
            <person name="Lucas S.M."/>
            <person name="Steele R.E."/>
            <person name="Finnerty J.R."/>
            <person name="Technau U."/>
            <person name="Martindale M.Q."/>
            <person name="Rokhsar D.S."/>
        </authorList>
    </citation>
    <scope>NUCLEOTIDE SEQUENCE [LARGE SCALE GENOMIC DNA]</scope>
    <source>
        <strain evidence="3">CH2 X CH6</strain>
    </source>
</reference>
<feature type="compositionally biased region" description="Basic residues" evidence="1">
    <location>
        <begin position="556"/>
        <end position="575"/>
    </location>
</feature>
<dbReference type="PANTHER" id="PTHR31765:SF3">
    <property type="entry name" value="TRANSLATION INITIATION FACTOR IF-2"/>
    <property type="match status" value="1"/>
</dbReference>
<gene>
    <name evidence="2" type="ORF">NEMVEDRAFT_v1g200019</name>
</gene>
<organism evidence="2 3">
    <name type="scientific">Nematostella vectensis</name>
    <name type="common">Starlet sea anemone</name>
    <dbReference type="NCBI Taxonomy" id="45351"/>
    <lineage>
        <taxon>Eukaryota</taxon>
        <taxon>Metazoa</taxon>
        <taxon>Cnidaria</taxon>
        <taxon>Anthozoa</taxon>
        <taxon>Hexacorallia</taxon>
        <taxon>Actiniaria</taxon>
        <taxon>Edwardsiidae</taxon>
        <taxon>Nematostella</taxon>
    </lineage>
</organism>
<name>A7RP82_NEMVE</name>